<feature type="region of interest" description="Disordered" evidence="1">
    <location>
        <begin position="417"/>
        <end position="436"/>
    </location>
</feature>
<evidence type="ECO:0000313" key="2">
    <source>
        <dbReference type="EMBL" id="OMJ69048.1"/>
    </source>
</evidence>
<evidence type="ECO:0000313" key="3">
    <source>
        <dbReference type="Proteomes" id="UP000187209"/>
    </source>
</evidence>
<proteinExistence type="predicted"/>
<comment type="caution">
    <text evidence="2">The sequence shown here is derived from an EMBL/GenBank/DDBJ whole genome shotgun (WGS) entry which is preliminary data.</text>
</comment>
<sequence length="566" mass="65874">MERKKNSIFNLDLNINTGSNIRKKLINLGLKRDGSADKSQTSRSPRVPYTDHSKSPREIPNNFRKIFGVSKSPISKPQTRSKDPTRIKKFLNNLLQTTLTEKIFRHDLYKEMTMIDISGWGRDKDKHKCLEAELKCLKVGKTIPEFVSKIIEEIAIADGICTWKDVEKSRKNGNKELRLNKLCEWFTIGRVKKMSIEKADSQVYSALCLLLHAFGDQLEKAGTHTENLLVFFANPGLVVKTIKTLPELVKSLSIPKETVQKSFVNYCKVTTNSNTEGIKKIMELLEEIYKVYNIYPQEFESKIPEEKIIPEISIEEGKFDWKFHRGSILSFDKKENFPEFENFSPISPRIPRQKSSMQRKNVDVLQSYDQNSDISIHSSKSQDKILVNKEYLQNKESKNVLLSRFIKKSTQKEEGGILETNFSDNPDISDNENPKDYSRSLTPVLKSFNVDKMLLKSRFYKRVESLIDDFFHTKIDFGPLELEKYKKDKDYSWKKLDSINKHMKDWLGECIEYLDKSEIYINCTDEVMKMKRKAVQQKLNEPGYVDTVVFRILAEFEKIAVQREDF</sequence>
<dbReference type="AlphaFoldDB" id="A0A1R2AX11"/>
<keyword evidence="3" id="KW-1185">Reference proteome</keyword>
<reference evidence="2 3" key="1">
    <citation type="submission" date="2016-11" db="EMBL/GenBank/DDBJ databases">
        <title>The macronuclear genome of Stentor coeruleus: a giant cell with tiny introns.</title>
        <authorList>
            <person name="Slabodnick M."/>
            <person name="Ruby J.G."/>
            <person name="Reiff S.B."/>
            <person name="Swart E.C."/>
            <person name="Gosai S."/>
            <person name="Prabakaran S."/>
            <person name="Witkowska E."/>
            <person name="Larue G.E."/>
            <person name="Fisher S."/>
            <person name="Freeman R.M."/>
            <person name="Gunawardena J."/>
            <person name="Chu W."/>
            <person name="Stover N.A."/>
            <person name="Gregory B.D."/>
            <person name="Nowacki M."/>
            <person name="Derisi J."/>
            <person name="Roy S.W."/>
            <person name="Marshall W.F."/>
            <person name="Sood P."/>
        </authorList>
    </citation>
    <scope>NUCLEOTIDE SEQUENCE [LARGE SCALE GENOMIC DNA]</scope>
    <source>
        <strain evidence="2">WM001</strain>
    </source>
</reference>
<gene>
    <name evidence="2" type="ORF">SteCoe_33329</name>
</gene>
<name>A0A1R2AX11_9CILI</name>
<evidence type="ECO:0000256" key="1">
    <source>
        <dbReference type="SAM" id="MobiDB-lite"/>
    </source>
</evidence>
<dbReference type="EMBL" id="MPUH01001247">
    <property type="protein sequence ID" value="OMJ69048.1"/>
    <property type="molecule type" value="Genomic_DNA"/>
</dbReference>
<dbReference type="Proteomes" id="UP000187209">
    <property type="component" value="Unassembled WGS sequence"/>
</dbReference>
<accession>A0A1R2AX11</accession>
<protein>
    <submittedName>
        <fullName evidence="2">Uncharacterized protein</fullName>
    </submittedName>
</protein>
<feature type="region of interest" description="Disordered" evidence="1">
    <location>
        <begin position="32"/>
        <end position="60"/>
    </location>
</feature>
<organism evidence="2 3">
    <name type="scientific">Stentor coeruleus</name>
    <dbReference type="NCBI Taxonomy" id="5963"/>
    <lineage>
        <taxon>Eukaryota</taxon>
        <taxon>Sar</taxon>
        <taxon>Alveolata</taxon>
        <taxon>Ciliophora</taxon>
        <taxon>Postciliodesmatophora</taxon>
        <taxon>Heterotrichea</taxon>
        <taxon>Heterotrichida</taxon>
        <taxon>Stentoridae</taxon>
        <taxon>Stentor</taxon>
    </lineage>
</organism>